<gene>
    <name evidence="1" type="ORF">UFOVP617_33</name>
</gene>
<evidence type="ECO:0000313" key="1">
    <source>
        <dbReference type="EMBL" id="CAB4152782.1"/>
    </source>
</evidence>
<accession>A0A6J5N279</accession>
<organism evidence="1">
    <name type="scientific">uncultured Caudovirales phage</name>
    <dbReference type="NCBI Taxonomy" id="2100421"/>
    <lineage>
        <taxon>Viruses</taxon>
        <taxon>Duplodnaviria</taxon>
        <taxon>Heunggongvirae</taxon>
        <taxon>Uroviricota</taxon>
        <taxon>Caudoviricetes</taxon>
        <taxon>Peduoviridae</taxon>
        <taxon>Maltschvirus</taxon>
        <taxon>Maltschvirus maltsch</taxon>
    </lineage>
</organism>
<dbReference type="EMBL" id="LR796575">
    <property type="protein sequence ID" value="CAB4152782.1"/>
    <property type="molecule type" value="Genomic_DNA"/>
</dbReference>
<reference evidence="1" key="1">
    <citation type="submission" date="2020-04" db="EMBL/GenBank/DDBJ databases">
        <authorList>
            <person name="Chiriac C."/>
            <person name="Salcher M."/>
            <person name="Ghai R."/>
            <person name="Kavagutti S V."/>
        </authorList>
    </citation>
    <scope>NUCLEOTIDE SEQUENCE</scope>
</reference>
<proteinExistence type="predicted"/>
<sequence length="63" mass="7246">MRMPKNWNKMTAAQQEILLVSKYQELVSEVDEIRKLLAIVRGGQRVTIPEIDRPDEAILKDPA</sequence>
<protein>
    <submittedName>
        <fullName evidence="1">Uncharacterized protein</fullName>
    </submittedName>
</protein>
<name>A0A6J5N279_9CAUD</name>